<feature type="compositionally biased region" description="Basic residues" evidence="1">
    <location>
        <begin position="387"/>
        <end position="411"/>
    </location>
</feature>
<organism evidence="2 3">
    <name type="scientific">Toxoplasma gondii GAB2-2007-GAL-DOM2</name>
    <dbReference type="NCBI Taxonomy" id="1130820"/>
    <lineage>
        <taxon>Eukaryota</taxon>
        <taxon>Sar</taxon>
        <taxon>Alveolata</taxon>
        <taxon>Apicomplexa</taxon>
        <taxon>Conoidasida</taxon>
        <taxon>Coccidia</taxon>
        <taxon>Eucoccidiorida</taxon>
        <taxon>Eimeriorina</taxon>
        <taxon>Sarcocystidae</taxon>
        <taxon>Toxoplasma</taxon>
    </lineage>
</organism>
<gene>
    <name evidence="2" type="ORF">TGDOM2_202975</name>
</gene>
<dbReference type="AlphaFoldDB" id="A0A086JZZ8"/>
<evidence type="ECO:0000256" key="1">
    <source>
        <dbReference type="SAM" id="MobiDB-lite"/>
    </source>
</evidence>
<feature type="compositionally biased region" description="Basic and acidic residues" evidence="1">
    <location>
        <begin position="352"/>
        <end position="363"/>
    </location>
</feature>
<proteinExistence type="predicted"/>
<evidence type="ECO:0000313" key="2">
    <source>
        <dbReference type="EMBL" id="KFG37716.1"/>
    </source>
</evidence>
<evidence type="ECO:0000313" key="3">
    <source>
        <dbReference type="Proteomes" id="UP000028837"/>
    </source>
</evidence>
<dbReference type="VEuPathDB" id="ToxoDB:TGDOM2_202975"/>
<feature type="region of interest" description="Disordered" evidence="1">
    <location>
        <begin position="76"/>
        <end position="126"/>
    </location>
</feature>
<comment type="caution">
    <text evidence="2">The sequence shown here is derived from an EMBL/GenBank/DDBJ whole genome shotgun (WGS) entry which is preliminary data.</text>
</comment>
<sequence length="449" mass="49660">MKGPVSTSRFRADFVPCGGLLLPRPALRGIACICTVTLFPACACLLLCYWQHRISSLVLASSAAFQHREDPLYPRRLFGRRDDSDDGENEWPSDTGHNRHRWPEGTELWGPPPSPLYAPSGGSDDEEEVLIVRGRPSAPHMSSAGGVAAGGFARGSSSRRARSRIPSHSFWGDEDRRHTHFMGGSATRTGEGDSRGIHDPCVHDVLGMGGAADRRGDFKQRASGMNGEFDPGIADAQTFQQRLFQQQQQMLPPWNAEDGTKNTPGTIIPLNVVPQPHPQDLGHPIPQPIFLVPAQYASIRHLDPQPGLGSGIKVLLAIPPIILLAFAAAFTVRAIQIVTAQNMSTAEDRDEGEYSHRERDGRGQLKHNQLQEEDGGPGGLLAALWGRRGKTKRRRMIRRRNDRRRRRRRAMRTLPAPHLRTVGSTRFHREVENKTDQANIPTPAAVERP</sequence>
<feature type="region of interest" description="Disordered" evidence="1">
    <location>
        <begin position="344"/>
        <end position="449"/>
    </location>
</feature>
<dbReference type="OrthoDB" id="10362919at2759"/>
<accession>A0A086JZZ8</accession>
<dbReference type="EMBL" id="AHZU02000989">
    <property type="protein sequence ID" value="KFG37716.1"/>
    <property type="molecule type" value="Genomic_DNA"/>
</dbReference>
<reference evidence="2 3" key="1">
    <citation type="submission" date="2014-02" db="EMBL/GenBank/DDBJ databases">
        <authorList>
            <person name="Sibley D."/>
            <person name="Venepally P."/>
            <person name="Karamycheva S."/>
            <person name="Hadjithomas M."/>
            <person name="Khan A."/>
            <person name="Brunk B."/>
            <person name="Roos D."/>
            <person name="Caler E."/>
            <person name="Lorenzi H."/>
        </authorList>
    </citation>
    <scope>NUCLEOTIDE SEQUENCE [LARGE SCALE GENOMIC DNA]</scope>
    <source>
        <strain evidence="2 3">GAB2-2007-GAL-DOM2</strain>
    </source>
</reference>
<dbReference type="Proteomes" id="UP000028837">
    <property type="component" value="Unassembled WGS sequence"/>
</dbReference>
<name>A0A086JZZ8_TOXGO</name>
<protein>
    <submittedName>
        <fullName evidence="2">Uncharacterized protein</fullName>
    </submittedName>
</protein>